<dbReference type="PANTHER" id="PTHR11999:SF70">
    <property type="entry name" value="MIP05841P"/>
    <property type="match status" value="1"/>
</dbReference>
<dbReference type="InterPro" id="IPR002129">
    <property type="entry name" value="PyrdxlP-dep_de-COase"/>
</dbReference>
<name>A0ABX8M4F9_9PSED</name>
<dbReference type="PROSITE" id="PS00392">
    <property type="entry name" value="DDC_GAD_HDC_YDC"/>
    <property type="match status" value="1"/>
</dbReference>
<evidence type="ECO:0000256" key="2">
    <source>
        <dbReference type="ARBA" id="ARBA00022793"/>
    </source>
</evidence>
<organism evidence="4 5">
    <name type="scientific">Pseudomonas muyukensis</name>
    <dbReference type="NCBI Taxonomy" id="2842357"/>
    <lineage>
        <taxon>Bacteria</taxon>
        <taxon>Pseudomonadati</taxon>
        <taxon>Pseudomonadota</taxon>
        <taxon>Gammaproteobacteria</taxon>
        <taxon>Pseudomonadales</taxon>
        <taxon>Pseudomonadaceae</taxon>
        <taxon>Pseudomonas</taxon>
    </lineage>
</organism>
<dbReference type="Pfam" id="PF00282">
    <property type="entry name" value="Pyridoxal_deC"/>
    <property type="match status" value="1"/>
</dbReference>
<evidence type="ECO:0000313" key="4">
    <source>
        <dbReference type="EMBL" id="QXH33311.1"/>
    </source>
</evidence>
<dbReference type="InterPro" id="IPR010977">
    <property type="entry name" value="Aromatic_deC"/>
</dbReference>
<sequence>MTPEQFRQYGHQLIDLIADYRQTVGERPVMAQVQPGYLKAALPPGAPQQGEAFEAILADVDKLVMPGLSHWQHPDFYGYFPSNGTLSSVLGDFLSTGLGVLGLSWQSSPALSELEETTLDWLRQLLGLSDQWSGVIQDTASTSTLVALICARERATDHAQVRGGLQGQGKPLVVYVSAHAHSSVDKAALLAGFGRDNIRLIATDEQFAMRPEALAAAIAQDLVAGNQPCAVVATTGTTTTTALDPLRAIGEIAQANQLWLHVDSAMAGSAMILPECRWMWDGIELADSVVVNAHKWLGVAFDCSIYYVRDPQHLIRVMSTNPSYLQSAVDGEVKNLRDWGIPLGRRFRALKLWFMLRSEGVEALQQRLRRDLDNARWLAEQVAASGDWELLAPVQLQTLCIRHRPAGVDGEALDSHTRAWAERLNASGEAYVTPATLNGAWMVRVSVGALPTEREHVQRLWQRLQAVVA</sequence>
<dbReference type="InterPro" id="IPR021115">
    <property type="entry name" value="Pyridoxal-P_BS"/>
</dbReference>
<dbReference type="RefSeq" id="WP_217847690.1">
    <property type="nucleotide sequence ID" value="NZ_CP077073.1"/>
</dbReference>
<evidence type="ECO:0000256" key="1">
    <source>
        <dbReference type="ARBA" id="ARBA00001933"/>
    </source>
</evidence>
<comment type="cofactor">
    <cofactor evidence="1">
        <name>pyridoxal 5'-phosphate</name>
        <dbReference type="ChEBI" id="CHEBI:597326"/>
    </cofactor>
</comment>
<dbReference type="EMBL" id="CP077073">
    <property type="protein sequence ID" value="QXH33311.1"/>
    <property type="molecule type" value="Genomic_DNA"/>
</dbReference>
<keyword evidence="5" id="KW-1185">Reference proteome</keyword>
<gene>
    <name evidence="4" type="ORF">KSS95_14090</name>
</gene>
<reference evidence="4" key="1">
    <citation type="journal article" date="2021" name="Microorganisms">
        <title>The Ever-Expanding Pseudomonas Genus: Description of 43 New Species and Partition of the Pseudomonas putida Group.</title>
        <authorList>
            <person name="Girard L."/>
            <person name="Lood C."/>
            <person name="Hofte M."/>
            <person name="Vandamme P."/>
            <person name="Rokni-Zadeh H."/>
            <person name="van Noort V."/>
            <person name="Lavigne R."/>
            <person name="De Mot R."/>
        </authorList>
    </citation>
    <scope>NUCLEOTIDE SEQUENCE</scope>
    <source>
        <strain evidence="4">COW39</strain>
    </source>
</reference>
<evidence type="ECO:0000256" key="3">
    <source>
        <dbReference type="ARBA" id="ARBA00022898"/>
    </source>
</evidence>
<protein>
    <submittedName>
        <fullName evidence="4">DOPA decarboxylase</fullName>
    </submittedName>
</protein>
<proteinExistence type="predicted"/>
<dbReference type="Proteomes" id="UP001047646">
    <property type="component" value="Chromosome"/>
</dbReference>
<accession>A0ABX8M4F9</accession>
<evidence type="ECO:0000313" key="5">
    <source>
        <dbReference type="Proteomes" id="UP001047646"/>
    </source>
</evidence>
<keyword evidence="2" id="KW-0456">Lyase</keyword>
<keyword evidence="2" id="KW-0210">Decarboxylase</keyword>
<dbReference type="PANTHER" id="PTHR11999">
    <property type="entry name" value="GROUP II PYRIDOXAL-5-PHOSPHATE DECARBOXYLASE"/>
    <property type="match status" value="1"/>
</dbReference>
<keyword evidence="3" id="KW-0663">Pyridoxal phosphate</keyword>